<name>K3ZZ34_SETIT</name>
<keyword evidence="2" id="KW-1185">Reference proteome</keyword>
<accession>K3ZZ34</accession>
<dbReference type="Gramene" id="KQL22699">
    <property type="protein sequence ID" value="KQL22699"/>
    <property type="gene ID" value="SETIT_031866mg"/>
</dbReference>
<dbReference type="HOGENOM" id="CLU_3385606_0_0_1"/>
<dbReference type="EMBL" id="AGNK02000705">
    <property type="status" value="NOT_ANNOTATED_CDS"/>
    <property type="molecule type" value="Genomic_DNA"/>
</dbReference>
<reference evidence="2" key="1">
    <citation type="journal article" date="2012" name="Nat. Biotechnol.">
        <title>Reference genome sequence of the model plant Setaria.</title>
        <authorList>
            <person name="Bennetzen J.L."/>
            <person name="Schmutz J."/>
            <person name="Wang H."/>
            <person name="Percifield R."/>
            <person name="Hawkins J."/>
            <person name="Pontaroli A.C."/>
            <person name="Estep M."/>
            <person name="Feng L."/>
            <person name="Vaughn J.N."/>
            <person name="Grimwood J."/>
            <person name="Jenkins J."/>
            <person name="Barry K."/>
            <person name="Lindquist E."/>
            <person name="Hellsten U."/>
            <person name="Deshpande S."/>
            <person name="Wang X."/>
            <person name="Wu X."/>
            <person name="Mitros T."/>
            <person name="Triplett J."/>
            <person name="Yang X."/>
            <person name="Ye C.Y."/>
            <person name="Mauro-Herrera M."/>
            <person name="Wang L."/>
            <person name="Li P."/>
            <person name="Sharma M."/>
            <person name="Sharma R."/>
            <person name="Ronald P.C."/>
            <person name="Panaud O."/>
            <person name="Kellogg E.A."/>
            <person name="Brutnell T.P."/>
            <person name="Doust A.N."/>
            <person name="Tuskan G.A."/>
            <person name="Rokhsar D."/>
            <person name="Devos K.M."/>
        </authorList>
    </citation>
    <scope>NUCLEOTIDE SEQUENCE [LARGE SCALE GENOMIC DNA]</scope>
    <source>
        <strain evidence="2">cv. Yugu1</strain>
    </source>
</reference>
<proteinExistence type="predicted"/>
<dbReference type="AlphaFoldDB" id="K3ZZ34"/>
<dbReference type="Proteomes" id="UP000004995">
    <property type="component" value="Unassembled WGS sequence"/>
</dbReference>
<organism evidence="1 2">
    <name type="scientific">Setaria italica</name>
    <name type="common">Foxtail millet</name>
    <name type="synonym">Panicum italicum</name>
    <dbReference type="NCBI Taxonomy" id="4555"/>
    <lineage>
        <taxon>Eukaryota</taxon>
        <taxon>Viridiplantae</taxon>
        <taxon>Streptophyta</taxon>
        <taxon>Embryophyta</taxon>
        <taxon>Tracheophyta</taxon>
        <taxon>Spermatophyta</taxon>
        <taxon>Magnoliopsida</taxon>
        <taxon>Liliopsida</taxon>
        <taxon>Poales</taxon>
        <taxon>Poaceae</taxon>
        <taxon>PACMAD clade</taxon>
        <taxon>Panicoideae</taxon>
        <taxon>Panicodae</taxon>
        <taxon>Paniceae</taxon>
        <taxon>Cenchrinae</taxon>
        <taxon>Setaria</taxon>
    </lineage>
</organism>
<evidence type="ECO:0000313" key="2">
    <source>
        <dbReference type="Proteomes" id="UP000004995"/>
    </source>
</evidence>
<reference evidence="1" key="2">
    <citation type="submission" date="2018-08" db="UniProtKB">
        <authorList>
            <consortium name="EnsemblPlants"/>
        </authorList>
    </citation>
    <scope>IDENTIFICATION</scope>
    <source>
        <strain evidence="1">Yugu1</strain>
    </source>
</reference>
<dbReference type="InParanoid" id="K3ZZ34"/>
<protein>
    <submittedName>
        <fullName evidence="1">Uncharacterized protein</fullName>
    </submittedName>
</protein>
<dbReference type="EnsemblPlants" id="KQL22699">
    <property type="protein sequence ID" value="KQL22699"/>
    <property type="gene ID" value="SETIT_031866mg"/>
</dbReference>
<sequence>MYRIYVPSYYHIVYLCTINFEFSNLHSLSQLGG</sequence>
<evidence type="ECO:0000313" key="1">
    <source>
        <dbReference type="EnsemblPlants" id="KQL22699"/>
    </source>
</evidence>